<comment type="caution">
    <text evidence="3">The sequence shown here is derived from an EMBL/GenBank/DDBJ whole genome shotgun (WGS) entry which is preliminary data.</text>
</comment>
<dbReference type="RefSeq" id="WP_387346119.1">
    <property type="nucleotide sequence ID" value="NZ_JBIAXI010000024.1"/>
</dbReference>
<keyword evidence="4" id="KW-1185">Reference proteome</keyword>
<dbReference type="InterPro" id="IPR045443">
    <property type="entry name" value="DUF6504"/>
</dbReference>
<accession>A0ABW6VES6</accession>
<evidence type="ECO:0000256" key="1">
    <source>
        <dbReference type="SAM" id="MobiDB-lite"/>
    </source>
</evidence>
<organism evidence="3 4">
    <name type="scientific">Microtetraspora fusca</name>
    <dbReference type="NCBI Taxonomy" id="1997"/>
    <lineage>
        <taxon>Bacteria</taxon>
        <taxon>Bacillati</taxon>
        <taxon>Actinomycetota</taxon>
        <taxon>Actinomycetes</taxon>
        <taxon>Streptosporangiales</taxon>
        <taxon>Streptosporangiaceae</taxon>
        <taxon>Microtetraspora</taxon>
    </lineage>
</organism>
<proteinExistence type="predicted"/>
<evidence type="ECO:0000259" key="2">
    <source>
        <dbReference type="Pfam" id="PF20114"/>
    </source>
</evidence>
<sequence>MRRYDEEVQAVTEPDTSPEFPGGRPVRFGWRRSTYLVVSVEKSWASDREWWRDDLPYDAPPSIWNYKVLARSNRGQGILYLSYDAGHDQWLIRGVED</sequence>
<protein>
    <submittedName>
        <fullName evidence="3">DUF6504 family protein</fullName>
    </submittedName>
</protein>
<feature type="region of interest" description="Disordered" evidence="1">
    <location>
        <begin position="1"/>
        <end position="23"/>
    </location>
</feature>
<dbReference type="EMBL" id="JBIAXI010000024">
    <property type="protein sequence ID" value="MFF4777615.1"/>
    <property type="molecule type" value="Genomic_DNA"/>
</dbReference>
<evidence type="ECO:0000313" key="3">
    <source>
        <dbReference type="EMBL" id="MFF4777615.1"/>
    </source>
</evidence>
<reference evidence="3 4" key="1">
    <citation type="submission" date="2024-10" db="EMBL/GenBank/DDBJ databases">
        <title>The Natural Products Discovery Center: Release of the First 8490 Sequenced Strains for Exploring Actinobacteria Biosynthetic Diversity.</title>
        <authorList>
            <person name="Kalkreuter E."/>
            <person name="Kautsar S.A."/>
            <person name="Yang D."/>
            <person name="Bader C.D."/>
            <person name="Teijaro C.N."/>
            <person name="Fluegel L."/>
            <person name="Davis C.M."/>
            <person name="Simpson J.R."/>
            <person name="Lauterbach L."/>
            <person name="Steele A.D."/>
            <person name="Gui C."/>
            <person name="Meng S."/>
            <person name="Li G."/>
            <person name="Viehrig K."/>
            <person name="Ye F."/>
            <person name="Su P."/>
            <person name="Kiefer A.F."/>
            <person name="Nichols A."/>
            <person name="Cepeda A.J."/>
            <person name="Yan W."/>
            <person name="Fan B."/>
            <person name="Jiang Y."/>
            <person name="Adhikari A."/>
            <person name="Zheng C.-J."/>
            <person name="Schuster L."/>
            <person name="Cowan T.M."/>
            <person name="Smanski M.J."/>
            <person name="Chevrette M.G."/>
            <person name="De Carvalho L.P.S."/>
            <person name="Shen B."/>
        </authorList>
    </citation>
    <scope>NUCLEOTIDE SEQUENCE [LARGE SCALE GENOMIC DNA]</scope>
    <source>
        <strain evidence="3 4">NPDC001281</strain>
    </source>
</reference>
<name>A0ABW6VES6_MICFU</name>
<gene>
    <name evidence="3" type="ORF">ACFY05_32790</name>
</gene>
<dbReference type="Proteomes" id="UP001602119">
    <property type="component" value="Unassembled WGS sequence"/>
</dbReference>
<evidence type="ECO:0000313" key="4">
    <source>
        <dbReference type="Proteomes" id="UP001602119"/>
    </source>
</evidence>
<feature type="domain" description="DUF6504" evidence="2">
    <location>
        <begin position="2"/>
        <end position="95"/>
    </location>
</feature>
<dbReference type="Pfam" id="PF20114">
    <property type="entry name" value="DUF6504"/>
    <property type="match status" value="1"/>
</dbReference>